<sequence length="163" mass="18581">MGRIYCLTIQRLKKGGVTLTHSLPQKLKPSDEDIAVKILAAQGRPMYYQDFIVEVLSQQEQPQHPAAISRVLTQINLDARFTYVGNGEWGLKVWAPGKSTRKVPTITLLNKRTADDYGNDEVDLDVELDLDKELLFDDVEEDVEEIVDTEAEEVSYQKDNSWR</sequence>
<evidence type="ECO:0000256" key="5">
    <source>
        <dbReference type="ARBA" id="ARBA00023163"/>
    </source>
</evidence>
<dbReference type="EMBL" id="CP003344">
    <property type="protein sequence ID" value="AGA70854.1"/>
    <property type="molecule type" value="Genomic_DNA"/>
</dbReference>
<evidence type="ECO:0000256" key="4">
    <source>
        <dbReference type="ARBA" id="ARBA00022695"/>
    </source>
</evidence>
<name>L0FAK9_DESDL</name>
<dbReference type="Proteomes" id="UP000010797">
    <property type="component" value="Chromosome"/>
</dbReference>
<accession>L0FAK9</accession>
<dbReference type="eggNOG" id="COG3343">
    <property type="taxonomic scope" value="Bacteria"/>
</dbReference>
<dbReference type="GO" id="GO:0016779">
    <property type="term" value="F:nucleotidyltransferase activity"/>
    <property type="evidence" value="ECO:0007669"/>
    <property type="project" value="UniProtKB-KW"/>
</dbReference>
<dbReference type="HOGENOM" id="CLU_144678_0_0_9"/>
<dbReference type="AlphaFoldDB" id="L0FAK9"/>
<evidence type="ECO:0000256" key="1">
    <source>
        <dbReference type="ARBA" id="ARBA00009828"/>
    </source>
</evidence>
<gene>
    <name evidence="8" type="ordered locus">Desdi_3468</name>
</gene>
<dbReference type="KEGG" id="ddl:Desdi_3468"/>
<dbReference type="GO" id="GO:0006351">
    <property type="term" value="P:DNA-templated transcription"/>
    <property type="evidence" value="ECO:0007669"/>
    <property type="project" value="InterPro"/>
</dbReference>
<dbReference type="InterPro" id="IPR029757">
    <property type="entry name" value="RpoE"/>
</dbReference>
<evidence type="ECO:0000313" key="8">
    <source>
        <dbReference type="EMBL" id="AGA70854.1"/>
    </source>
</evidence>
<organism evidence="8 9">
    <name type="scientific">Desulfitobacterium dichloroeliminans (strain LMG P-21439 / DCA1)</name>
    <dbReference type="NCBI Taxonomy" id="871963"/>
    <lineage>
        <taxon>Bacteria</taxon>
        <taxon>Bacillati</taxon>
        <taxon>Bacillota</taxon>
        <taxon>Clostridia</taxon>
        <taxon>Eubacteriales</taxon>
        <taxon>Desulfitobacteriaceae</taxon>
        <taxon>Desulfitobacterium</taxon>
    </lineage>
</organism>
<comment type="similarity">
    <text evidence="1">Belongs to the RpoE family.</text>
</comment>
<keyword evidence="2 8" id="KW-0240">DNA-directed RNA polymerase</keyword>
<dbReference type="InterPro" id="IPR007759">
    <property type="entry name" value="Asxl_HARE-HTH"/>
</dbReference>
<keyword evidence="3" id="KW-0808">Transferase</keyword>
<keyword evidence="9" id="KW-1185">Reference proteome</keyword>
<dbReference type="Gene3D" id="1.10.10.1250">
    <property type="entry name" value="RNA polymerase, subunit delta, N-terminal domain"/>
    <property type="match status" value="1"/>
</dbReference>
<evidence type="ECO:0000256" key="3">
    <source>
        <dbReference type="ARBA" id="ARBA00022679"/>
    </source>
</evidence>
<evidence type="ECO:0000256" key="2">
    <source>
        <dbReference type="ARBA" id="ARBA00022478"/>
    </source>
</evidence>
<protein>
    <recommendedName>
        <fullName evidence="6">RNAP delta factor</fullName>
    </recommendedName>
</protein>
<feature type="domain" description="HTH HARE-type" evidence="7">
    <location>
        <begin position="29"/>
        <end position="94"/>
    </location>
</feature>
<keyword evidence="5" id="KW-0804">Transcription</keyword>
<evidence type="ECO:0000256" key="6">
    <source>
        <dbReference type="ARBA" id="ARBA00031937"/>
    </source>
</evidence>
<dbReference type="STRING" id="871963.Desdi_3468"/>
<reference evidence="9" key="1">
    <citation type="submission" date="2012-02" db="EMBL/GenBank/DDBJ databases">
        <title>Complete sequence of Desulfitobacterium dichloroeliminans LMG P-21439.</title>
        <authorList>
            <person name="Lucas S."/>
            <person name="Han J."/>
            <person name="Lapidus A."/>
            <person name="Cheng J.-F."/>
            <person name="Goodwin L."/>
            <person name="Pitluck S."/>
            <person name="Peters L."/>
            <person name="Ovchinnikova G."/>
            <person name="Teshima H."/>
            <person name="Detter J.C."/>
            <person name="Han C."/>
            <person name="Tapia R."/>
            <person name="Land M."/>
            <person name="Hauser L."/>
            <person name="Kyrpides N."/>
            <person name="Ivanova N."/>
            <person name="Pagani I."/>
            <person name="Kruse T."/>
            <person name="de Vos W.M."/>
            <person name="Boon N."/>
            <person name="Smidt H."/>
            <person name="Woyke T."/>
        </authorList>
    </citation>
    <scope>NUCLEOTIDE SEQUENCE [LARGE SCALE GENOMIC DNA]</scope>
    <source>
        <strain evidence="9">LMG P-21439 / DCA1</strain>
    </source>
</reference>
<proteinExistence type="inferred from homology"/>
<dbReference type="InterPro" id="IPR038087">
    <property type="entry name" value="RNAP_delta_N_dom_sf"/>
</dbReference>
<dbReference type="NCBIfam" id="TIGR04567">
    <property type="entry name" value="RNAP_delt_lowGC"/>
    <property type="match status" value="1"/>
</dbReference>
<evidence type="ECO:0000259" key="7">
    <source>
        <dbReference type="PROSITE" id="PS51913"/>
    </source>
</evidence>
<dbReference type="GO" id="GO:0000428">
    <property type="term" value="C:DNA-directed RNA polymerase complex"/>
    <property type="evidence" value="ECO:0007669"/>
    <property type="project" value="UniProtKB-KW"/>
</dbReference>
<dbReference type="PROSITE" id="PS51913">
    <property type="entry name" value="HTH_HARE"/>
    <property type="match status" value="1"/>
</dbReference>
<dbReference type="GO" id="GO:0006355">
    <property type="term" value="P:regulation of DNA-templated transcription"/>
    <property type="evidence" value="ECO:0007669"/>
    <property type="project" value="InterPro"/>
</dbReference>
<keyword evidence="4" id="KW-0548">Nucleotidyltransferase</keyword>
<evidence type="ECO:0000313" key="9">
    <source>
        <dbReference type="Proteomes" id="UP000010797"/>
    </source>
</evidence>